<dbReference type="PRINTS" id="PR01543">
    <property type="entry name" value="ANATRNSFRASE"/>
</dbReference>
<keyword evidence="3" id="KW-0808">Transferase</keyword>
<sequence>MGAHRFDMDEYLTLTGGDPKIRENFEPNLELLTALVARHVFTVHYQNYDLLTQKKILDMTPGALLQRLLISGRGGMCYETSELMFHVLTEFKFDVKRVPVVVLAGMPFDETQPKDHNVLIVFLEGKEYLVDVGFGYNSLRGPIEFNFRYTEEKSLAAGEKYQLVCAEEYYQLNFWLKGDWASFYRFKRPMKFINFQESMEYYHNLVKFPGTTVIRDLVLFVGVVLEGGRFGFSCDYDTEKGATNFSLLTVKEGESESQKLDVETFRETISRYLKIDINYSNQNNIIKFYKSQDMMTGRYLLSLLLSKINTE</sequence>
<dbReference type="InterPro" id="IPR001447">
    <property type="entry name" value="Arylamine_N-AcTrfase"/>
</dbReference>
<dbReference type="EC" id="2.3.1.5" evidence="2"/>
<dbReference type="PANTHER" id="PTHR11786">
    <property type="entry name" value="N-HYDROXYARYLAMINE O-ACETYLTRANSFERASE"/>
    <property type="match status" value="1"/>
</dbReference>
<name>A0A0K8SGK2_LYGHE</name>
<dbReference type="AlphaFoldDB" id="A0A0K8SGK2"/>
<dbReference type="SUPFAM" id="SSF54001">
    <property type="entry name" value="Cysteine proteinases"/>
    <property type="match status" value="1"/>
</dbReference>
<dbReference type="EMBL" id="GBRD01013587">
    <property type="protein sequence ID" value="JAG52239.1"/>
    <property type="molecule type" value="Transcribed_RNA"/>
</dbReference>
<dbReference type="GO" id="GO:0004060">
    <property type="term" value="F:arylamine N-acetyltransferase activity"/>
    <property type="evidence" value="ECO:0007669"/>
    <property type="project" value="UniProtKB-EC"/>
</dbReference>
<evidence type="ECO:0000256" key="2">
    <source>
        <dbReference type="ARBA" id="ARBA00012701"/>
    </source>
</evidence>
<evidence type="ECO:0000256" key="3">
    <source>
        <dbReference type="RuleBase" id="RU003452"/>
    </source>
</evidence>
<keyword evidence="3" id="KW-0012">Acyltransferase</keyword>
<dbReference type="Pfam" id="PF00797">
    <property type="entry name" value="Acetyltransf_2"/>
    <property type="match status" value="1"/>
</dbReference>
<dbReference type="InterPro" id="IPR038765">
    <property type="entry name" value="Papain-like_cys_pep_sf"/>
</dbReference>
<proteinExistence type="inferred from homology"/>
<organism evidence="4">
    <name type="scientific">Lygus hesperus</name>
    <name type="common">Western plant bug</name>
    <dbReference type="NCBI Taxonomy" id="30085"/>
    <lineage>
        <taxon>Eukaryota</taxon>
        <taxon>Metazoa</taxon>
        <taxon>Ecdysozoa</taxon>
        <taxon>Arthropoda</taxon>
        <taxon>Hexapoda</taxon>
        <taxon>Insecta</taxon>
        <taxon>Pterygota</taxon>
        <taxon>Neoptera</taxon>
        <taxon>Paraneoptera</taxon>
        <taxon>Hemiptera</taxon>
        <taxon>Heteroptera</taxon>
        <taxon>Panheteroptera</taxon>
        <taxon>Cimicomorpha</taxon>
        <taxon>Miridae</taxon>
        <taxon>Mirini</taxon>
        <taxon>Lygus</taxon>
    </lineage>
</organism>
<dbReference type="Gene3D" id="3.30.2140.20">
    <property type="match status" value="1"/>
</dbReference>
<reference evidence="4" key="1">
    <citation type="submission" date="2014-09" db="EMBL/GenBank/DDBJ databases">
        <authorList>
            <person name="Magalhaes I.L.F."/>
            <person name="Oliveira U."/>
            <person name="Santos F.R."/>
            <person name="Vidigal T.H.D.A."/>
            <person name="Brescovit A.D."/>
            <person name="Santos A.J."/>
        </authorList>
    </citation>
    <scope>NUCLEOTIDE SEQUENCE</scope>
</reference>
<evidence type="ECO:0000256" key="1">
    <source>
        <dbReference type="ARBA" id="ARBA00006547"/>
    </source>
</evidence>
<dbReference type="InterPro" id="IPR053710">
    <property type="entry name" value="Arylamine_NAT_domain_sf"/>
</dbReference>
<dbReference type="PANTHER" id="PTHR11786:SF0">
    <property type="entry name" value="ARYLAMINE N-ACETYLTRANSFERASE 4-RELATED"/>
    <property type="match status" value="1"/>
</dbReference>
<evidence type="ECO:0000313" key="4">
    <source>
        <dbReference type="EMBL" id="JAG52239.1"/>
    </source>
</evidence>
<protein>
    <recommendedName>
        <fullName evidence="2">arylamine N-acetyltransferase</fullName>
        <ecNumber evidence="2">2.3.1.5</ecNumber>
    </recommendedName>
</protein>
<comment type="similarity">
    <text evidence="1 3">Belongs to the arylamine N-acetyltransferase family.</text>
</comment>
<accession>A0A0K8SGK2</accession>